<dbReference type="AlphaFoldDB" id="A0AAV4LLR7"/>
<name>A0AAV4LLR7_BABCB</name>
<gene>
    <name evidence="2" type="ORF">BcabD6B2_01120</name>
</gene>
<accession>A0AAV4LLR7</accession>
<feature type="region of interest" description="Disordered" evidence="1">
    <location>
        <begin position="223"/>
        <end position="259"/>
    </location>
</feature>
<reference evidence="2 3" key="1">
    <citation type="submission" date="2021-06" db="EMBL/GenBank/DDBJ databases">
        <title>Genome sequence of Babesia caballi.</title>
        <authorList>
            <person name="Yamagishi J."/>
            <person name="Kidaka T."/>
            <person name="Ochi A."/>
        </authorList>
    </citation>
    <scope>NUCLEOTIDE SEQUENCE [LARGE SCALE GENOMIC DNA]</scope>
    <source>
        <strain evidence="2">USDA-D6B2</strain>
    </source>
</reference>
<dbReference type="EMBL" id="BPLF01000001">
    <property type="protein sequence ID" value="GIX60677.1"/>
    <property type="molecule type" value="Genomic_DNA"/>
</dbReference>
<evidence type="ECO:0000313" key="2">
    <source>
        <dbReference type="EMBL" id="GIX60677.1"/>
    </source>
</evidence>
<keyword evidence="3" id="KW-1185">Reference proteome</keyword>
<dbReference type="Proteomes" id="UP001497744">
    <property type="component" value="Unassembled WGS sequence"/>
</dbReference>
<comment type="caution">
    <text evidence="2">The sequence shown here is derived from an EMBL/GenBank/DDBJ whole genome shotgun (WGS) entry which is preliminary data.</text>
</comment>
<evidence type="ECO:0000256" key="1">
    <source>
        <dbReference type="SAM" id="MobiDB-lite"/>
    </source>
</evidence>
<sequence>MDLHGLARRRRGAAGKRRVALRLRDDVALPRDGRALGDGEVAHDGATGVAALVVRARGRHLLLLRLALAPPARPVHDRLTAHQTVAAVEAPLREPQGDDGGLPGDAQGREELFKGHAQVLDTVNTQQNNPRLEVSHLELAVVGLVERLAVVDGNDLVDDAVDEQQRRRGPHLAQRLLRVPEVAHQPGADGEVVLDDAVDGDVRRLEHHAADLDAPLLELRRHRGRRTRPDRPAEEHDGARVHAEREEEVDGGPHPTVDQVPVRHRHLRRDTVARVLHRHDGHVELVRHEPQLRLHLSDVARVACGVCRGKARAYRAYRYRWCSRARARAVCRVALPRGDVERRSELVAAGGAQGREGGYLVALDELEAGVAAQDLLEHVFDAAARHRALTLVEHVAQALLGVEDGHGGKRGRTAQQLGEVRLGRQVHPHPLADKLALVPRAQLDEHLAVGGGQLAVGQVDDAEAVGLVEAYVHVRFEGELRQRVVLPRLGLAGLGGALVVPAAEQERFGVHVEPLEHARVVEGALEVVHLAVRLHHDQELLVHGHAERLVHVVRAGLVAEEDRLGHGLELAHELGQLPRLDHLDQGGHVLHQLALDRRAGQGAGVVVGGHGQLGVHAEDRGGIAGSELCLADAPERAHAAVDGHDADDALELAAHDVDFLVDDALDVAVGGRVEEGGR</sequence>
<protein>
    <submittedName>
        <fullName evidence="2">ABC transporter</fullName>
    </submittedName>
</protein>
<dbReference type="GeneID" id="94192160"/>
<evidence type="ECO:0000313" key="3">
    <source>
        <dbReference type="Proteomes" id="UP001497744"/>
    </source>
</evidence>
<feature type="compositionally biased region" description="Basic and acidic residues" evidence="1">
    <location>
        <begin position="227"/>
        <end position="245"/>
    </location>
</feature>
<proteinExistence type="predicted"/>
<dbReference type="RefSeq" id="XP_067712748.1">
    <property type="nucleotide sequence ID" value="XM_067856647.1"/>
</dbReference>
<organism evidence="2 3">
    <name type="scientific">Babesia caballi</name>
    <dbReference type="NCBI Taxonomy" id="5871"/>
    <lineage>
        <taxon>Eukaryota</taxon>
        <taxon>Sar</taxon>
        <taxon>Alveolata</taxon>
        <taxon>Apicomplexa</taxon>
        <taxon>Aconoidasida</taxon>
        <taxon>Piroplasmida</taxon>
        <taxon>Babesiidae</taxon>
        <taxon>Babesia</taxon>
    </lineage>
</organism>